<dbReference type="InterPro" id="IPR025110">
    <property type="entry name" value="AMP-bd_C"/>
</dbReference>
<evidence type="ECO:0000259" key="4">
    <source>
        <dbReference type="Pfam" id="PF13193"/>
    </source>
</evidence>
<dbReference type="EMBL" id="JAPYYP010000002">
    <property type="protein sequence ID" value="MDA5107072.1"/>
    <property type="molecule type" value="Genomic_DNA"/>
</dbReference>
<evidence type="ECO:0000256" key="2">
    <source>
        <dbReference type="ARBA" id="ARBA00022598"/>
    </source>
</evidence>
<dbReference type="Gene3D" id="3.30.300.30">
    <property type="match status" value="1"/>
</dbReference>
<dbReference type="InterPro" id="IPR000873">
    <property type="entry name" value="AMP-dep_synth/lig_dom"/>
</dbReference>
<dbReference type="InterPro" id="IPR045851">
    <property type="entry name" value="AMP-bd_C_sf"/>
</dbReference>
<dbReference type="PANTHER" id="PTHR43767:SF12">
    <property type="entry name" value="AMP-DEPENDENT SYNTHETASE AND LIGASE"/>
    <property type="match status" value="1"/>
</dbReference>
<dbReference type="InterPro" id="IPR042099">
    <property type="entry name" value="ANL_N_sf"/>
</dbReference>
<comment type="similarity">
    <text evidence="1">Belongs to the ATP-dependent AMP-binding enzyme family.</text>
</comment>
<accession>A0A9X3Z1U4</accession>
<dbReference type="CDD" id="cd05936">
    <property type="entry name" value="FC-FACS_FadD_like"/>
    <property type="match status" value="1"/>
</dbReference>
<comment type="caution">
    <text evidence="5">The sequence shown here is derived from an EMBL/GenBank/DDBJ whole genome shotgun (WGS) entry which is preliminary data.</text>
</comment>
<reference evidence="5" key="1">
    <citation type="submission" date="2022-12" db="EMBL/GenBank/DDBJ databases">
        <title>Draft genome sequence of the thermophilic strain Brevibacillus thermoruber HT42, isolated from Los Humeros, Puebla, Mexico, with biotechnological potential.</title>
        <authorList>
            <person name="Lara Sanchez J."/>
            <person name="Solis Palacios R."/>
            <person name="Bustos Baena A.S."/>
            <person name="Ruz Baez A.E."/>
            <person name="Espinosa Luna G."/>
            <person name="Oliart Ros R.M."/>
        </authorList>
    </citation>
    <scope>NUCLEOTIDE SEQUENCE</scope>
    <source>
        <strain evidence="5">HT42</strain>
    </source>
</reference>
<dbReference type="PANTHER" id="PTHR43767">
    <property type="entry name" value="LONG-CHAIN-FATTY-ACID--COA LIGASE"/>
    <property type="match status" value="1"/>
</dbReference>
<dbReference type="Gene3D" id="3.40.50.12780">
    <property type="entry name" value="N-terminal domain of ligase-like"/>
    <property type="match status" value="1"/>
</dbReference>
<feature type="domain" description="AMP-dependent synthetase/ligase" evidence="3">
    <location>
        <begin position="31"/>
        <end position="394"/>
    </location>
</feature>
<dbReference type="PROSITE" id="PS00455">
    <property type="entry name" value="AMP_BINDING"/>
    <property type="match status" value="1"/>
</dbReference>
<dbReference type="FunFam" id="3.40.50.12780:FF:000003">
    <property type="entry name" value="Long-chain-fatty-acid--CoA ligase FadD"/>
    <property type="match status" value="1"/>
</dbReference>
<dbReference type="Proteomes" id="UP001151071">
    <property type="component" value="Unassembled WGS sequence"/>
</dbReference>
<dbReference type="SUPFAM" id="SSF56801">
    <property type="entry name" value="Acetyl-CoA synthetase-like"/>
    <property type="match status" value="1"/>
</dbReference>
<keyword evidence="2 5" id="KW-0436">Ligase</keyword>
<dbReference type="AlphaFoldDB" id="A0A9X3Z1U4"/>
<dbReference type="InterPro" id="IPR020845">
    <property type="entry name" value="AMP-binding_CS"/>
</dbReference>
<dbReference type="RefSeq" id="WP_271139345.1">
    <property type="nucleotide sequence ID" value="NZ_JAPYYP010000002.1"/>
</dbReference>
<dbReference type="Pfam" id="PF00501">
    <property type="entry name" value="AMP-binding"/>
    <property type="match status" value="1"/>
</dbReference>
<dbReference type="Pfam" id="PF13193">
    <property type="entry name" value="AMP-binding_C"/>
    <property type="match status" value="1"/>
</dbReference>
<evidence type="ECO:0000313" key="5">
    <source>
        <dbReference type="EMBL" id="MDA5107072.1"/>
    </source>
</evidence>
<dbReference type="InterPro" id="IPR050237">
    <property type="entry name" value="ATP-dep_AMP-bd_enzyme"/>
</dbReference>
<feature type="domain" description="AMP-binding enzyme C-terminal" evidence="4">
    <location>
        <begin position="444"/>
        <end position="519"/>
    </location>
</feature>
<dbReference type="GO" id="GO:0016877">
    <property type="term" value="F:ligase activity, forming carbon-sulfur bonds"/>
    <property type="evidence" value="ECO:0007669"/>
    <property type="project" value="UniProtKB-ARBA"/>
</dbReference>
<protein>
    <submittedName>
        <fullName evidence="5">Long-chain fatty acid--CoA ligase</fullName>
    </submittedName>
</protein>
<evidence type="ECO:0000313" key="6">
    <source>
        <dbReference type="Proteomes" id="UP001151071"/>
    </source>
</evidence>
<keyword evidence="6" id="KW-1185">Reference proteome</keyword>
<dbReference type="FunFam" id="3.30.300.30:FF:000008">
    <property type="entry name" value="2,3-dihydroxybenzoate-AMP ligase"/>
    <property type="match status" value="1"/>
</dbReference>
<evidence type="ECO:0000259" key="3">
    <source>
        <dbReference type="Pfam" id="PF00501"/>
    </source>
</evidence>
<organism evidence="5 6">
    <name type="scientific">Brevibacillus thermoruber</name>
    <dbReference type="NCBI Taxonomy" id="33942"/>
    <lineage>
        <taxon>Bacteria</taxon>
        <taxon>Bacillati</taxon>
        <taxon>Bacillota</taxon>
        <taxon>Bacilli</taxon>
        <taxon>Bacillales</taxon>
        <taxon>Paenibacillaceae</taxon>
        <taxon>Brevibacillus</taxon>
    </lineage>
</organism>
<sequence length="540" mass="60311">MDVNRPWYACYPKGVPVNIELPHICLYDLLARTAREYPEQLAVIDGEKNVTYAELQRIVDRFAAVLYRLGLRKGDRIAVMLPNCLEYIVSYYAIQRLGGILVQVNPMYQQSELAYLLEDSEATAFIGHREQKQKLALIGWDAKLTLIFVEGASHEGEYGYYEEIAAVSSKPPSVEIDPREDIAVLQYTGGTTGRSKGVMLTHYNLVSNVLQSFAYSDGVFERPGEHILSVSPFFHVYGMTGAMNIAVYGAATIICLRRFDANHALEVIRKYRSTFFPGVPTMYIALLHHPDAETIGLDSFKVCNSGSAPMPVEVMREFERKTGARIIEGYGLSEAAPITHRNPIHGKRKPGSIGLPLPNTDCKVVDLETGTVELPPGEPGALIIKGPQVMKGYWKNQEETAAVLRDGWLYTGDIATMDEEGYFYIVGRKKEMIIASGYNIFPIEVEEVIYQHPAVAEACVFGIPDPYRGETVMAVIVPKNGMPVTEKEIIDWCSARLAKYKVPRSVEFRDRMPKTAVGKILRRSLVEEVVAKQKSVGRTE</sequence>
<evidence type="ECO:0000256" key="1">
    <source>
        <dbReference type="ARBA" id="ARBA00006432"/>
    </source>
</evidence>
<gene>
    <name evidence="5" type="ORF">O3V59_01730</name>
</gene>
<proteinExistence type="inferred from homology"/>
<name>A0A9X3Z1U4_9BACL</name>